<dbReference type="InterPro" id="IPR014988">
    <property type="entry name" value="Uncharacterised_YqcI/YcgG"/>
</dbReference>
<gene>
    <name evidence="1" type="ORF">GsuE55_17270</name>
</gene>
<proteinExistence type="predicted"/>
<evidence type="ECO:0000313" key="1">
    <source>
        <dbReference type="EMBL" id="BBW96894.1"/>
    </source>
</evidence>
<protein>
    <recommendedName>
        <fullName evidence="3">YqcI/YcgG family protein</fullName>
    </recommendedName>
</protein>
<dbReference type="RefSeq" id="WP_061912686.1">
    <property type="nucleotide sequence ID" value="NZ_AP022557.1"/>
</dbReference>
<dbReference type="PANTHER" id="PTHR40045:SF1">
    <property type="entry name" value="YQCI_YCGG FAMILY PROTEIN"/>
    <property type="match status" value="1"/>
</dbReference>
<sequence length="233" mass="27908">MEEGRLKDWELECYLNFRNNILDKEHPYPCYFAVEAEKKGLSRYIFVQSTSDENELLRLRDGLYEYIKTYRNIGKRTTLVAFFKPPTEKVYAEYYKKQFWKVLQFLMDHDLEPWCTDIPEDPNHPKWEYCFGGEPIFVVCRAPIYHARKSRYTANGLEITFQPRGTLDDITGDTPKGQQVREIIRSRLKQYDAIPPHPDIGDYGDHHKREWKQYILPDINEESLMRCPLKRRD</sequence>
<dbReference type="Pfam" id="PF08892">
    <property type="entry name" value="YqcI_YcgG"/>
    <property type="match status" value="1"/>
</dbReference>
<dbReference type="PANTHER" id="PTHR40045">
    <property type="entry name" value="YCGG FAMILY PROTEIN"/>
    <property type="match status" value="1"/>
</dbReference>
<keyword evidence="2" id="KW-1185">Reference proteome</keyword>
<evidence type="ECO:0008006" key="3">
    <source>
        <dbReference type="Google" id="ProtNLM"/>
    </source>
</evidence>
<organism evidence="1 2">
    <name type="scientific">Geobacillus subterraneus</name>
    <dbReference type="NCBI Taxonomy" id="129338"/>
    <lineage>
        <taxon>Bacteria</taxon>
        <taxon>Bacillati</taxon>
        <taxon>Bacillota</taxon>
        <taxon>Bacilli</taxon>
        <taxon>Bacillales</taxon>
        <taxon>Anoxybacillaceae</taxon>
        <taxon>Geobacillus</taxon>
    </lineage>
</organism>
<evidence type="ECO:0000313" key="2">
    <source>
        <dbReference type="Proteomes" id="UP000501421"/>
    </source>
</evidence>
<dbReference type="AlphaFoldDB" id="A0A679FVW0"/>
<dbReference type="Proteomes" id="UP000501421">
    <property type="component" value="Chromosome"/>
</dbReference>
<accession>A0A679FVW0</accession>
<reference evidence="2" key="1">
    <citation type="journal article" date="2020" name="Microbiol. Resour. Announc.">
        <title>Complete Genome Sequence of Geobacillus sp. Strain E55-1, Isolated from Mine Geyser in Japan.</title>
        <authorList>
            <person name="Miyazaki K."/>
            <person name="Hase E."/>
            <person name="Tokito N."/>
        </authorList>
    </citation>
    <scope>NUCLEOTIDE SEQUENCE [LARGE SCALE GENOMIC DNA]</scope>
    <source>
        <strain evidence="2">E55-1</strain>
    </source>
</reference>
<dbReference type="EMBL" id="AP022557">
    <property type="protein sequence ID" value="BBW96894.1"/>
    <property type="molecule type" value="Genomic_DNA"/>
</dbReference>
<name>A0A679FVW0_9BACL</name>